<proteinExistence type="inferred from homology"/>
<dbReference type="Gene3D" id="2.60.40.10">
    <property type="entry name" value="Immunoglobulins"/>
    <property type="match status" value="1"/>
</dbReference>
<dbReference type="GO" id="GO:0004135">
    <property type="term" value="F:amylo-alpha-1,6-glucosidase activity"/>
    <property type="evidence" value="ECO:0007669"/>
    <property type="project" value="InterPro"/>
</dbReference>
<dbReference type="InterPro" id="IPR044505">
    <property type="entry name" value="GlgX_Isoamylase_N_E_set"/>
</dbReference>
<dbReference type="CDD" id="cd02856">
    <property type="entry name" value="E_set_GDE_Isoamylase_N"/>
    <property type="match status" value="1"/>
</dbReference>
<dbReference type="Gene3D" id="3.20.20.80">
    <property type="entry name" value="Glycosidases"/>
    <property type="match status" value="1"/>
</dbReference>
<reference evidence="6 7" key="1">
    <citation type="submission" date="2016-09" db="EMBL/GenBank/DDBJ databases">
        <title>Rhizobium sp. nov., a novel species isolated from the rice rhizosphere.</title>
        <authorList>
            <person name="Zhao J."/>
            <person name="Zhang X."/>
        </authorList>
    </citation>
    <scope>NUCLEOTIDE SEQUENCE [LARGE SCALE GENOMIC DNA]</scope>
    <source>
        <strain evidence="6 7">1.7048</strain>
    </source>
</reference>
<feature type="domain" description="Glycosyl hydrolase family 13 catalytic" evidence="5">
    <location>
        <begin position="140"/>
        <end position="541"/>
    </location>
</feature>
<comment type="caution">
    <text evidence="6">The sequence shown here is derived from an EMBL/GenBank/DDBJ whole genome shotgun (WGS) entry which is preliminary data.</text>
</comment>
<organism evidence="6 7">
    <name type="scientific">Xaviernesmea oryzae</name>
    <dbReference type="NCBI Taxonomy" id="464029"/>
    <lineage>
        <taxon>Bacteria</taxon>
        <taxon>Pseudomonadati</taxon>
        <taxon>Pseudomonadota</taxon>
        <taxon>Alphaproteobacteria</taxon>
        <taxon>Hyphomicrobiales</taxon>
        <taxon>Rhizobiaceae</taxon>
        <taxon>Rhizobium/Agrobacterium group</taxon>
        <taxon>Xaviernesmea</taxon>
    </lineage>
</organism>
<sequence length="644" mass="69497">MTDSPLGASFHVDGTEFSVASRHAAQVDLCLFPKTGGETRLPMQRGPDHVWRVKAQAPAGTAYGFRADGIYAPDRGLWFDPAKLLVDPYAVILDRPFRYDPALGVQGVDTSDLVPRALVTDLPELPLTPAHWSKGGLVYEVAVRPFTKLHPDIPEAQRGTVAALAHPAIIAHLKALGVAAVELMPITAWVDEQHLGPLGLTNGWGYNPVAMMALDPRLVPGGVTELRETVATLHAEGIGVILDLVFNHSGESDRFGPTLSMRGLDNLTYYRHAPDLTLINDTGCGNTIDCAHPVVERLILDTLRHFVRHAGIDGFRFDLGSILGRDAWGFRREAPLFKAMAADPWLAGRLMIAEPWDIGPGGYQLGHFPADFLEWNDRARDDIRCFWRGDGGKVGALAAALSGSSALFAHHGEEATRSVTFIAAHDGFTLADLVAYRGKHNQANGEDNRDGHNENHSWNNGAEGETSDAAILAARRRDLMALLSTLFASRGAIMLAAGDEFGRSQKGNNNAYAQDNAITWVDWQAADPVLLAHAQALAALRARFGVFQDTAFLTGQGDVAWLRLDGATMTVSDWDNPQSDSLVMVLSTTDGKTGAPTRLAIAVHRGDAPAPLRLPGRWLDALASNEPAPDIIAPRSIAFLIEAA</sequence>
<dbReference type="InterPro" id="IPR014756">
    <property type="entry name" value="Ig_E-set"/>
</dbReference>
<dbReference type="SUPFAM" id="SSF51445">
    <property type="entry name" value="(Trans)glycosidases"/>
    <property type="match status" value="1"/>
</dbReference>
<dbReference type="InterPro" id="IPR013783">
    <property type="entry name" value="Ig-like_fold"/>
</dbReference>
<dbReference type="OrthoDB" id="3236218at2"/>
<dbReference type="NCBIfam" id="TIGR02100">
    <property type="entry name" value="glgX_debranch"/>
    <property type="match status" value="1"/>
</dbReference>
<evidence type="ECO:0000259" key="5">
    <source>
        <dbReference type="SMART" id="SM00642"/>
    </source>
</evidence>
<evidence type="ECO:0000256" key="3">
    <source>
        <dbReference type="ARBA" id="ARBA00023295"/>
    </source>
</evidence>
<dbReference type="Pfam" id="PF02922">
    <property type="entry name" value="CBM_48"/>
    <property type="match status" value="1"/>
</dbReference>
<dbReference type="Gene3D" id="2.60.40.1180">
    <property type="entry name" value="Golgi alpha-mannosidase II"/>
    <property type="match status" value="1"/>
</dbReference>
<protein>
    <submittedName>
        <fullName evidence="6">Glycogen debranching enzyme GlgX</fullName>
    </submittedName>
</protein>
<dbReference type="Proteomes" id="UP000186364">
    <property type="component" value="Unassembled WGS sequence"/>
</dbReference>
<keyword evidence="3" id="KW-0326">Glycosidase</keyword>
<evidence type="ECO:0000256" key="2">
    <source>
        <dbReference type="ARBA" id="ARBA00022801"/>
    </source>
</evidence>
<feature type="region of interest" description="Disordered" evidence="4">
    <location>
        <begin position="441"/>
        <end position="463"/>
    </location>
</feature>
<feature type="compositionally biased region" description="Basic and acidic residues" evidence="4">
    <location>
        <begin position="446"/>
        <end position="455"/>
    </location>
</feature>
<evidence type="ECO:0000313" key="7">
    <source>
        <dbReference type="Proteomes" id="UP000186364"/>
    </source>
</evidence>
<dbReference type="InterPro" id="IPR017853">
    <property type="entry name" value="GH"/>
</dbReference>
<evidence type="ECO:0000256" key="1">
    <source>
        <dbReference type="ARBA" id="ARBA00008061"/>
    </source>
</evidence>
<dbReference type="SUPFAM" id="SSF51011">
    <property type="entry name" value="Glycosyl hydrolase domain"/>
    <property type="match status" value="1"/>
</dbReference>
<dbReference type="RefSeq" id="WP_075626909.1">
    <property type="nucleotide sequence ID" value="NZ_FOAM01000006.1"/>
</dbReference>
<keyword evidence="7" id="KW-1185">Reference proteome</keyword>
<dbReference type="PANTHER" id="PTHR43002">
    <property type="entry name" value="GLYCOGEN DEBRANCHING ENZYME"/>
    <property type="match status" value="1"/>
</dbReference>
<dbReference type="InterPro" id="IPR011837">
    <property type="entry name" value="Glycogen_debranch_GlgX"/>
</dbReference>
<dbReference type="CDD" id="cd11326">
    <property type="entry name" value="AmyAc_Glg_debranch"/>
    <property type="match status" value="1"/>
</dbReference>
<name>A0A1Q9AZ87_9HYPH</name>
<dbReference type="AlphaFoldDB" id="A0A1Q9AZ87"/>
<evidence type="ECO:0000256" key="4">
    <source>
        <dbReference type="SAM" id="MobiDB-lite"/>
    </source>
</evidence>
<accession>A0A1Q9AZ87</accession>
<dbReference type="InterPro" id="IPR006047">
    <property type="entry name" value="GH13_cat_dom"/>
</dbReference>
<gene>
    <name evidence="6" type="ORF">BJF93_02855</name>
</gene>
<evidence type="ECO:0000313" key="6">
    <source>
        <dbReference type="EMBL" id="OLP61017.1"/>
    </source>
</evidence>
<comment type="similarity">
    <text evidence="1">Belongs to the glycosyl hydrolase 13 family.</text>
</comment>
<dbReference type="EMBL" id="MKIP01000034">
    <property type="protein sequence ID" value="OLP61017.1"/>
    <property type="molecule type" value="Genomic_DNA"/>
</dbReference>
<dbReference type="SUPFAM" id="SSF81296">
    <property type="entry name" value="E set domains"/>
    <property type="match status" value="1"/>
</dbReference>
<dbReference type="InterPro" id="IPR004193">
    <property type="entry name" value="Glyco_hydro_13_N"/>
</dbReference>
<dbReference type="InterPro" id="IPR013780">
    <property type="entry name" value="Glyco_hydro_b"/>
</dbReference>
<keyword evidence="2" id="KW-0378">Hydrolase</keyword>
<dbReference type="SMART" id="SM00642">
    <property type="entry name" value="Aamy"/>
    <property type="match status" value="1"/>
</dbReference>
<dbReference type="GO" id="GO:0005980">
    <property type="term" value="P:glycogen catabolic process"/>
    <property type="evidence" value="ECO:0007669"/>
    <property type="project" value="InterPro"/>
</dbReference>